<evidence type="ECO:0000313" key="3">
    <source>
        <dbReference type="EMBL" id="KHD72720.1"/>
    </source>
</evidence>
<protein>
    <submittedName>
        <fullName evidence="3">Uncharacterized protein</fullName>
    </submittedName>
</protein>
<gene>
    <name evidence="3" type="ORF">MB27_40655</name>
</gene>
<keyword evidence="2" id="KW-0812">Transmembrane</keyword>
<dbReference type="Proteomes" id="UP000054537">
    <property type="component" value="Unassembled WGS sequence"/>
</dbReference>
<evidence type="ECO:0000256" key="2">
    <source>
        <dbReference type="SAM" id="Phobius"/>
    </source>
</evidence>
<proteinExistence type="predicted"/>
<comment type="caution">
    <text evidence="3">The sequence shown here is derived from an EMBL/GenBank/DDBJ whole genome shotgun (WGS) entry which is preliminary data.</text>
</comment>
<reference evidence="3 4" key="1">
    <citation type="submission" date="2014-10" db="EMBL/GenBank/DDBJ databases">
        <title>Draft genome sequence of Actinoplanes utahensis NRRL 12052.</title>
        <authorList>
            <person name="Velasco-Bucheli B."/>
            <person name="del Cerro C."/>
            <person name="Hormigo D."/>
            <person name="Garcia J.L."/>
            <person name="Acebal C."/>
            <person name="Arroyo M."/>
            <person name="de la Mata I."/>
        </authorList>
    </citation>
    <scope>NUCLEOTIDE SEQUENCE [LARGE SCALE GENOMIC DNA]</scope>
    <source>
        <strain evidence="3 4">NRRL 12052</strain>
    </source>
</reference>
<dbReference type="AlphaFoldDB" id="A0A0A6U9J3"/>
<accession>A0A0A6U9J3</accession>
<name>A0A0A6U9J3_ACTUT</name>
<feature type="transmembrane region" description="Helical" evidence="2">
    <location>
        <begin position="78"/>
        <end position="99"/>
    </location>
</feature>
<feature type="transmembrane region" description="Helical" evidence="2">
    <location>
        <begin position="106"/>
        <end position="128"/>
    </location>
</feature>
<keyword evidence="2" id="KW-0472">Membrane</keyword>
<keyword evidence="2" id="KW-1133">Transmembrane helix</keyword>
<keyword evidence="4" id="KW-1185">Reference proteome</keyword>
<feature type="transmembrane region" description="Helical" evidence="2">
    <location>
        <begin position="33"/>
        <end position="58"/>
    </location>
</feature>
<evidence type="ECO:0000256" key="1">
    <source>
        <dbReference type="SAM" id="MobiDB-lite"/>
    </source>
</evidence>
<evidence type="ECO:0000313" key="4">
    <source>
        <dbReference type="Proteomes" id="UP000054537"/>
    </source>
</evidence>
<sequence>MYGLGMTEPGHHPSPHAHPSSAPRTRRSRPDNVVAGVAVAVLGVWLAFRLFLALLALLVSGNCDGGDSDFCSVPGRILGPWGAPLAAAAGIALIVYGAWIRRRHPVLIWVAAAALVALLGHVVAGHYLESAPGV</sequence>
<feature type="region of interest" description="Disordered" evidence="1">
    <location>
        <begin position="1"/>
        <end position="28"/>
    </location>
</feature>
<organism evidence="3 4">
    <name type="scientific">Actinoplanes utahensis</name>
    <dbReference type="NCBI Taxonomy" id="1869"/>
    <lineage>
        <taxon>Bacteria</taxon>
        <taxon>Bacillati</taxon>
        <taxon>Actinomycetota</taxon>
        <taxon>Actinomycetes</taxon>
        <taxon>Micromonosporales</taxon>
        <taxon>Micromonosporaceae</taxon>
        <taxon>Actinoplanes</taxon>
    </lineage>
</organism>
<dbReference type="EMBL" id="JRTT01000137">
    <property type="protein sequence ID" value="KHD72720.1"/>
    <property type="molecule type" value="Genomic_DNA"/>
</dbReference>